<keyword evidence="2" id="KW-1185">Reference proteome</keyword>
<proteinExistence type="predicted"/>
<name>A0A8X6N7L8_NEPPI</name>
<dbReference type="Proteomes" id="UP000887013">
    <property type="component" value="Unassembled WGS sequence"/>
</dbReference>
<gene>
    <name evidence="1" type="ORF">NPIL_87051</name>
</gene>
<protein>
    <submittedName>
        <fullName evidence="1">Uncharacterized protein</fullName>
    </submittedName>
</protein>
<dbReference type="AlphaFoldDB" id="A0A8X6N7L8"/>
<evidence type="ECO:0000313" key="2">
    <source>
        <dbReference type="Proteomes" id="UP000887013"/>
    </source>
</evidence>
<reference evidence="1" key="1">
    <citation type="submission" date="2020-08" db="EMBL/GenBank/DDBJ databases">
        <title>Multicomponent nature underlies the extraordinary mechanical properties of spider dragline silk.</title>
        <authorList>
            <person name="Kono N."/>
            <person name="Nakamura H."/>
            <person name="Mori M."/>
            <person name="Yoshida Y."/>
            <person name="Ohtoshi R."/>
            <person name="Malay A.D."/>
            <person name="Moran D.A.P."/>
            <person name="Tomita M."/>
            <person name="Numata K."/>
            <person name="Arakawa K."/>
        </authorList>
    </citation>
    <scope>NUCLEOTIDE SEQUENCE</scope>
</reference>
<comment type="caution">
    <text evidence="1">The sequence shown here is derived from an EMBL/GenBank/DDBJ whole genome shotgun (WGS) entry which is preliminary data.</text>
</comment>
<organism evidence="1 2">
    <name type="scientific">Nephila pilipes</name>
    <name type="common">Giant wood spider</name>
    <name type="synonym">Nephila maculata</name>
    <dbReference type="NCBI Taxonomy" id="299642"/>
    <lineage>
        <taxon>Eukaryota</taxon>
        <taxon>Metazoa</taxon>
        <taxon>Ecdysozoa</taxon>
        <taxon>Arthropoda</taxon>
        <taxon>Chelicerata</taxon>
        <taxon>Arachnida</taxon>
        <taxon>Araneae</taxon>
        <taxon>Araneomorphae</taxon>
        <taxon>Entelegynae</taxon>
        <taxon>Araneoidea</taxon>
        <taxon>Nephilidae</taxon>
        <taxon>Nephila</taxon>
    </lineage>
</organism>
<sequence length="84" mass="10061">MEREKRKWTLDEDVERLLCYWSLNGRREFSYWRLQLEAIELGGDNPTLAADVSNNEMKSGIENSCAKERKFLIQMRVFLDFKEI</sequence>
<accession>A0A8X6N7L8</accession>
<evidence type="ECO:0000313" key="1">
    <source>
        <dbReference type="EMBL" id="GFS99575.1"/>
    </source>
</evidence>
<dbReference type="EMBL" id="BMAW01055176">
    <property type="protein sequence ID" value="GFS99575.1"/>
    <property type="molecule type" value="Genomic_DNA"/>
</dbReference>